<feature type="chain" id="PRO_5030135348" description="DUF2219 family protein" evidence="1">
    <location>
        <begin position="25"/>
        <end position="238"/>
    </location>
</feature>
<dbReference type="Proteomes" id="UP000403266">
    <property type="component" value="Unassembled WGS sequence"/>
</dbReference>
<evidence type="ECO:0000313" key="3">
    <source>
        <dbReference type="Proteomes" id="UP000403266"/>
    </source>
</evidence>
<keyword evidence="3" id="KW-1185">Reference proteome</keyword>
<evidence type="ECO:0008006" key="4">
    <source>
        <dbReference type="Google" id="ProtNLM"/>
    </source>
</evidence>
<accession>A0A5N7MF22</accession>
<protein>
    <recommendedName>
        <fullName evidence="4">DUF2219 family protein</fullName>
    </recommendedName>
</protein>
<reference evidence="2 3" key="1">
    <citation type="journal article" date="2019" name="Syst. Appl. Microbiol.">
        <title>Microvirga tunisiensis sp. nov., a root nodule symbiotic bacterium isolated from Lupinus micranthus and L. luteus grown in Northern Tunisia.</title>
        <authorList>
            <person name="Msaddak A."/>
            <person name="Rejili M."/>
            <person name="Duran D."/>
            <person name="Mars M."/>
            <person name="Palacios J.M."/>
            <person name="Ruiz-Argueso T."/>
            <person name="Rey L."/>
            <person name="Imperial J."/>
        </authorList>
    </citation>
    <scope>NUCLEOTIDE SEQUENCE [LARGE SCALE GENOMIC DNA]</scope>
    <source>
        <strain evidence="2 3">Lmie10</strain>
    </source>
</reference>
<evidence type="ECO:0000256" key="1">
    <source>
        <dbReference type="SAM" id="SignalP"/>
    </source>
</evidence>
<gene>
    <name evidence="2" type="ORF">FS320_09700</name>
</gene>
<feature type="signal peptide" evidence="1">
    <location>
        <begin position="1"/>
        <end position="24"/>
    </location>
</feature>
<dbReference type="AlphaFoldDB" id="A0A5N7MF22"/>
<dbReference type="OrthoDB" id="8017834at2"/>
<sequence>MIFLFRRWVSLLLAFMAMPAAAVADEVEIWSESITSAWLDNHVAARRSIRPRPPARLSRTQVWASNIARSDMQAFMPTDFDRAVGAKMQPFQDYNFLVGTELIHGGESRFLSSKASWEAFLKRDWERLGMTLGLSTAGFVDSVANGYSQSVIGTMDIPLDLSLHTWSTGLRLSPSMNLDGLKGDISTGLLSEIVGQTQLTSPADRFRSELNVRLGYGLAPNARPVASARLELRIAPNL</sequence>
<comment type="caution">
    <text evidence="2">The sequence shown here is derived from an EMBL/GenBank/DDBJ whole genome shotgun (WGS) entry which is preliminary data.</text>
</comment>
<proteinExistence type="predicted"/>
<evidence type="ECO:0000313" key="2">
    <source>
        <dbReference type="EMBL" id="MPR25505.1"/>
    </source>
</evidence>
<organism evidence="2 3">
    <name type="scientific">Microvirga tunisiensis</name>
    <dbReference type="NCBI Taxonomy" id="2108360"/>
    <lineage>
        <taxon>Bacteria</taxon>
        <taxon>Pseudomonadati</taxon>
        <taxon>Pseudomonadota</taxon>
        <taxon>Alphaproteobacteria</taxon>
        <taxon>Hyphomicrobiales</taxon>
        <taxon>Methylobacteriaceae</taxon>
        <taxon>Microvirga</taxon>
    </lineage>
</organism>
<name>A0A5N7MF22_9HYPH</name>
<dbReference type="RefSeq" id="WP_152711219.1">
    <property type="nucleotide sequence ID" value="NZ_VOSJ01000023.1"/>
</dbReference>
<dbReference type="EMBL" id="VOSK01000025">
    <property type="protein sequence ID" value="MPR25505.1"/>
    <property type="molecule type" value="Genomic_DNA"/>
</dbReference>
<keyword evidence="1" id="KW-0732">Signal</keyword>